<dbReference type="InterPro" id="IPR050109">
    <property type="entry name" value="HTH-type_TetR-like_transc_reg"/>
</dbReference>
<sequence>MTTSDKSRNTERTRAAILTAARTVVTERGTAATLQQVAEVAGVSKSGLLHHFANKDELLLAVMRDYFEGLRAAVSTRLDLSENHPGKALRAYVRALCAPDSPIRAEFASYADFGTYLENLPGVHELNLEDNAYWRDFLAQDGLDPQQIAIVRYAAEGLACASAYDEKVLTEDLPSAYPKLLAMTEPH</sequence>
<dbReference type="Proteomes" id="UP000433493">
    <property type="component" value="Unassembled WGS sequence"/>
</dbReference>
<reference evidence="6 7" key="1">
    <citation type="submission" date="2019-09" db="EMBL/GenBank/DDBJ databases">
        <title>Phylogeny of genus Pseudoclavibacter and closely related genus.</title>
        <authorList>
            <person name="Li Y."/>
        </authorList>
    </citation>
    <scope>NUCLEOTIDE SEQUENCE [LARGE SCALE GENOMIC DNA]</scope>
    <source>
        <strain evidence="6 7">KCTC 13959</strain>
    </source>
</reference>
<feature type="DNA-binding region" description="H-T-H motif" evidence="4">
    <location>
        <begin position="33"/>
        <end position="52"/>
    </location>
</feature>
<organism evidence="6 7">
    <name type="scientific">Gulosibacter chungangensis</name>
    <dbReference type="NCBI Taxonomy" id="979746"/>
    <lineage>
        <taxon>Bacteria</taxon>
        <taxon>Bacillati</taxon>
        <taxon>Actinomycetota</taxon>
        <taxon>Actinomycetes</taxon>
        <taxon>Micrococcales</taxon>
        <taxon>Microbacteriaceae</taxon>
        <taxon>Gulosibacter</taxon>
    </lineage>
</organism>
<feature type="domain" description="HTH tetR-type" evidence="5">
    <location>
        <begin position="11"/>
        <end position="70"/>
    </location>
</feature>
<dbReference type="SUPFAM" id="SSF46689">
    <property type="entry name" value="Homeodomain-like"/>
    <property type="match status" value="1"/>
</dbReference>
<dbReference type="Pfam" id="PF00440">
    <property type="entry name" value="TetR_N"/>
    <property type="match status" value="1"/>
</dbReference>
<dbReference type="OrthoDB" id="9806334at2"/>
<dbReference type="AlphaFoldDB" id="A0A7J5BCP9"/>
<keyword evidence="1" id="KW-0805">Transcription regulation</keyword>
<gene>
    <name evidence="6" type="ORF">F8O05_05730</name>
</gene>
<name>A0A7J5BCP9_9MICO</name>
<evidence type="ECO:0000256" key="1">
    <source>
        <dbReference type="ARBA" id="ARBA00023015"/>
    </source>
</evidence>
<evidence type="ECO:0000256" key="4">
    <source>
        <dbReference type="PROSITE-ProRule" id="PRU00335"/>
    </source>
</evidence>
<evidence type="ECO:0000256" key="2">
    <source>
        <dbReference type="ARBA" id="ARBA00023125"/>
    </source>
</evidence>
<evidence type="ECO:0000256" key="3">
    <source>
        <dbReference type="ARBA" id="ARBA00023163"/>
    </source>
</evidence>
<dbReference type="Pfam" id="PF17937">
    <property type="entry name" value="TetR_C_28"/>
    <property type="match status" value="1"/>
</dbReference>
<dbReference type="EMBL" id="WBKB01000003">
    <property type="protein sequence ID" value="KAB1643389.1"/>
    <property type="molecule type" value="Genomic_DNA"/>
</dbReference>
<dbReference type="InterPro" id="IPR009057">
    <property type="entry name" value="Homeodomain-like_sf"/>
</dbReference>
<dbReference type="PROSITE" id="PS50977">
    <property type="entry name" value="HTH_TETR_2"/>
    <property type="match status" value="1"/>
</dbReference>
<dbReference type="InterPro" id="IPR041479">
    <property type="entry name" value="TetR_CgmR_C"/>
</dbReference>
<dbReference type="RefSeq" id="WP_158051805.1">
    <property type="nucleotide sequence ID" value="NZ_WBKB01000003.1"/>
</dbReference>
<dbReference type="GO" id="GO:0000976">
    <property type="term" value="F:transcription cis-regulatory region binding"/>
    <property type="evidence" value="ECO:0007669"/>
    <property type="project" value="TreeGrafter"/>
</dbReference>
<evidence type="ECO:0000313" key="6">
    <source>
        <dbReference type="EMBL" id="KAB1643389.1"/>
    </source>
</evidence>
<comment type="caution">
    <text evidence="6">The sequence shown here is derived from an EMBL/GenBank/DDBJ whole genome shotgun (WGS) entry which is preliminary data.</text>
</comment>
<dbReference type="InterPro" id="IPR001647">
    <property type="entry name" value="HTH_TetR"/>
</dbReference>
<dbReference type="GO" id="GO:0003700">
    <property type="term" value="F:DNA-binding transcription factor activity"/>
    <property type="evidence" value="ECO:0007669"/>
    <property type="project" value="TreeGrafter"/>
</dbReference>
<dbReference type="PRINTS" id="PR00455">
    <property type="entry name" value="HTHTETR"/>
</dbReference>
<accession>A0A7J5BCP9</accession>
<proteinExistence type="predicted"/>
<evidence type="ECO:0000313" key="7">
    <source>
        <dbReference type="Proteomes" id="UP000433493"/>
    </source>
</evidence>
<keyword evidence="7" id="KW-1185">Reference proteome</keyword>
<dbReference type="PANTHER" id="PTHR30055">
    <property type="entry name" value="HTH-TYPE TRANSCRIPTIONAL REGULATOR RUTR"/>
    <property type="match status" value="1"/>
</dbReference>
<keyword evidence="2 4" id="KW-0238">DNA-binding</keyword>
<protein>
    <submittedName>
        <fullName evidence="6">TetR/AcrR family transcriptional regulator</fullName>
    </submittedName>
</protein>
<dbReference type="PANTHER" id="PTHR30055:SF234">
    <property type="entry name" value="HTH-TYPE TRANSCRIPTIONAL REGULATOR BETI"/>
    <property type="match status" value="1"/>
</dbReference>
<dbReference type="Gene3D" id="1.10.357.10">
    <property type="entry name" value="Tetracycline Repressor, domain 2"/>
    <property type="match status" value="1"/>
</dbReference>
<evidence type="ECO:0000259" key="5">
    <source>
        <dbReference type="PROSITE" id="PS50977"/>
    </source>
</evidence>
<keyword evidence="3" id="KW-0804">Transcription</keyword>